<dbReference type="RefSeq" id="WP_115831355.1">
    <property type="nucleotide sequence ID" value="NZ_QNUL01000009.1"/>
</dbReference>
<reference evidence="1 2" key="1">
    <citation type="submission" date="2018-07" db="EMBL/GenBank/DDBJ databases">
        <title>Dyadobacter roseus sp. nov., isolated from rose rhizosphere soil.</title>
        <authorList>
            <person name="Chen L."/>
        </authorList>
    </citation>
    <scope>NUCLEOTIDE SEQUENCE [LARGE SCALE GENOMIC DNA]</scope>
    <source>
        <strain evidence="1 2">RS19</strain>
    </source>
</reference>
<dbReference type="SUPFAM" id="SSF50494">
    <property type="entry name" value="Trypsin-like serine proteases"/>
    <property type="match status" value="1"/>
</dbReference>
<dbReference type="InterPro" id="IPR001940">
    <property type="entry name" value="Peptidase_S1C"/>
</dbReference>
<dbReference type="GO" id="GO:0006508">
    <property type="term" value="P:proteolysis"/>
    <property type="evidence" value="ECO:0007669"/>
    <property type="project" value="InterPro"/>
</dbReference>
<organism evidence="1 2">
    <name type="scientific">Dyadobacter luteus</name>
    <dbReference type="NCBI Taxonomy" id="2259619"/>
    <lineage>
        <taxon>Bacteria</taxon>
        <taxon>Pseudomonadati</taxon>
        <taxon>Bacteroidota</taxon>
        <taxon>Cytophagia</taxon>
        <taxon>Cytophagales</taxon>
        <taxon>Spirosomataceae</taxon>
        <taxon>Dyadobacter</taxon>
    </lineage>
</organism>
<evidence type="ECO:0000313" key="2">
    <source>
        <dbReference type="Proteomes" id="UP000256373"/>
    </source>
</evidence>
<dbReference type="InterPro" id="IPR043504">
    <property type="entry name" value="Peptidase_S1_PA_chymotrypsin"/>
</dbReference>
<dbReference type="InterPro" id="IPR009003">
    <property type="entry name" value="Peptidase_S1_PA"/>
</dbReference>
<dbReference type="Gene3D" id="2.40.10.10">
    <property type="entry name" value="Trypsin-like serine proteases"/>
    <property type="match status" value="2"/>
</dbReference>
<dbReference type="GO" id="GO:0004252">
    <property type="term" value="F:serine-type endopeptidase activity"/>
    <property type="evidence" value="ECO:0007669"/>
    <property type="project" value="InterPro"/>
</dbReference>
<dbReference type="EMBL" id="QNUL01000009">
    <property type="protein sequence ID" value="REA60833.1"/>
    <property type="molecule type" value="Genomic_DNA"/>
</dbReference>
<dbReference type="PRINTS" id="PR00834">
    <property type="entry name" value="PROTEASES2C"/>
</dbReference>
<evidence type="ECO:0000313" key="1">
    <source>
        <dbReference type="EMBL" id="REA60833.1"/>
    </source>
</evidence>
<dbReference type="OrthoDB" id="9766361at2"/>
<dbReference type="Pfam" id="PF13365">
    <property type="entry name" value="Trypsin_2"/>
    <property type="match status" value="1"/>
</dbReference>
<comment type="caution">
    <text evidence="1">The sequence shown here is derived from an EMBL/GenBank/DDBJ whole genome shotgun (WGS) entry which is preliminary data.</text>
</comment>
<keyword evidence="2" id="KW-1185">Reference proteome</keyword>
<dbReference type="PANTHER" id="PTHR43019">
    <property type="entry name" value="SERINE ENDOPROTEASE DEGS"/>
    <property type="match status" value="1"/>
</dbReference>
<protein>
    <recommendedName>
        <fullName evidence="3">Serine protease</fullName>
    </recommendedName>
</protein>
<gene>
    <name evidence="1" type="ORF">DSL64_13045</name>
</gene>
<evidence type="ECO:0008006" key="3">
    <source>
        <dbReference type="Google" id="ProtNLM"/>
    </source>
</evidence>
<dbReference type="AlphaFoldDB" id="A0A3D8YAK3"/>
<proteinExistence type="predicted"/>
<name>A0A3D8YAK3_9BACT</name>
<dbReference type="Proteomes" id="UP000256373">
    <property type="component" value="Unassembled WGS sequence"/>
</dbReference>
<sequence>MRMPTNFYLKAHKPLIKEMFDFFTFYINNVASSELLKETILEDPIGQLEQNHKVFINMGYLTRRNFEHWHFSEANSNRLVGGLDSHAVDETLKAFVDIDVLKYYYLPSHHKSFLYTVNNIYLALLYTDEQLLFNRLFGFQYISKTYTASVFKIVNFKDDEQSIGNGFLIMIDQSPKIVTNYHVLEGADRVVVYTDNDKVLNYEIEKTDKDLDLALLKLETIPDATPFRTLAGISILDEILTIGYPPVSCASNAHPVYHLGEVNSDLEDYWGRTLFLFSAKTNPGNSGGPIIGSDGRVVGIITEQLEE</sequence>
<accession>A0A3D8YAK3</accession>